<protein>
    <submittedName>
        <fullName evidence="2">Terminase-like family protein</fullName>
    </submittedName>
</protein>
<evidence type="ECO:0000313" key="3">
    <source>
        <dbReference type="Proteomes" id="UP000318741"/>
    </source>
</evidence>
<dbReference type="KEGG" id="acaf:CA12_11880"/>
<keyword evidence="3" id="KW-1185">Reference proteome</keyword>
<sequence length="518" mass="56082">MSDLILSQKTSPPRRYVYTKSRLRRERARRRAARTAAQLEAAAADPREFRAALRLDAGGPTLGEAALPWQRSDFVALDPAWCRVAGTPLPAGYHAPDPPLGRVWLERPRGHSKTADTAVMLAWALRFARRPIRGVVAAADRDQAGLVRSALAGLVRANPQLLGELKIGATRIVHPASGARLDVISGDVGSSYGLTPDFVICDELCHWSDAGLWHSLLSSAAKTPGCLLIVLTNAGWGRDWRWTAREAARTRPDWLFRRLPGPSAPWVTPAALAEQRALLPAPVFARLWLNEWQANSAAAFFTPAEVAACEVAGLEVHPAGRPGVRYAAGVDYGEKRDRTACCVAHRCPRSGRIVVDRLDVAAPAPDRPVPVAWVERWITEVAAKYPGVRVVADEYQLAGLTQRLAGRVRVERFAFAAGRGNDDLARALRTAVYGGRLAFRPGAGSVGSQPGDTPETTDDLAAELRSLELVERPGGRVRFDHPSGGHDDRAFALSLAVWALSDDRPAGPEPLFVSSPAF</sequence>
<feature type="domain" description="Terminase large subunit-like ATPase" evidence="1">
    <location>
        <begin position="109"/>
        <end position="234"/>
    </location>
</feature>
<dbReference type="InterPro" id="IPR046461">
    <property type="entry name" value="TerL_ATPase"/>
</dbReference>
<dbReference type="InterPro" id="IPR027417">
    <property type="entry name" value="P-loop_NTPase"/>
</dbReference>
<dbReference type="OrthoDB" id="208344at2"/>
<gene>
    <name evidence="2" type="ORF">CA12_11880</name>
</gene>
<dbReference type="RefSeq" id="WP_145357939.1">
    <property type="nucleotide sequence ID" value="NZ_CP036265.1"/>
</dbReference>
<dbReference type="Proteomes" id="UP000318741">
    <property type="component" value="Chromosome"/>
</dbReference>
<dbReference type="Gene3D" id="3.30.420.240">
    <property type="match status" value="1"/>
</dbReference>
<evidence type="ECO:0000313" key="2">
    <source>
        <dbReference type="EMBL" id="QDT15107.1"/>
    </source>
</evidence>
<dbReference type="Pfam" id="PF03354">
    <property type="entry name" value="TerL_ATPase"/>
    <property type="match status" value="1"/>
</dbReference>
<dbReference type="Gene3D" id="3.40.50.300">
    <property type="entry name" value="P-loop containing nucleotide triphosphate hydrolases"/>
    <property type="match status" value="1"/>
</dbReference>
<accession>A0A517P6U8</accession>
<dbReference type="EMBL" id="CP036265">
    <property type="protein sequence ID" value="QDT15107.1"/>
    <property type="molecule type" value="Genomic_DNA"/>
</dbReference>
<name>A0A517P6U8_9PLAN</name>
<dbReference type="AlphaFoldDB" id="A0A517P6U8"/>
<proteinExistence type="predicted"/>
<evidence type="ECO:0000259" key="1">
    <source>
        <dbReference type="Pfam" id="PF03354"/>
    </source>
</evidence>
<reference evidence="2 3" key="1">
    <citation type="submission" date="2019-02" db="EMBL/GenBank/DDBJ databases">
        <title>Deep-cultivation of Planctomycetes and their phenomic and genomic characterization uncovers novel biology.</title>
        <authorList>
            <person name="Wiegand S."/>
            <person name="Jogler M."/>
            <person name="Boedeker C."/>
            <person name="Pinto D."/>
            <person name="Vollmers J."/>
            <person name="Rivas-Marin E."/>
            <person name="Kohn T."/>
            <person name="Peeters S.H."/>
            <person name="Heuer A."/>
            <person name="Rast P."/>
            <person name="Oberbeckmann S."/>
            <person name="Bunk B."/>
            <person name="Jeske O."/>
            <person name="Meyerdierks A."/>
            <person name="Storesund J.E."/>
            <person name="Kallscheuer N."/>
            <person name="Luecker S."/>
            <person name="Lage O.M."/>
            <person name="Pohl T."/>
            <person name="Merkel B.J."/>
            <person name="Hornburger P."/>
            <person name="Mueller R.-W."/>
            <person name="Bruemmer F."/>
            <person name="Labrenz M."/>
            <person name="Spormann A.M."/>
            <person name="Op den Camp H."/>
            <person name="Overmann J."/>
            <person name="Amann R."/>
            <person name="Jetten M.S.M."/>
            <person name="Mascher T."/>
            <person name="Medema M.H."/>
            <person name="Devos D.P."/>
            <person name="Kaster A.-K."/>
            <person name="Ovreas L."/>
            <person name="Rohde M."/>
            <person name="Galperin M.Y."/>
            <person name="Jogler C."/>
        </authorList>
    </citation>
    <scope>NUCLEOTIDE SEQUENCE [LARGE SCALE GENOMIC DNA]</scope>
    <source>
        <strain evidence="2 3">CA12</strain>
    </source>
</reference>
<organism evidence="2 3">
    <name type="scientific">Alienimonas californiensis</name>
    <dbReference type="NCBI Taxonomy" id="2527989"/>
    <lineage>
        <taxon>Bacteria</taxon>
        <taxon>Pseudomonadati</taxon>
        <taxon>Planctomycetota</taxon>
        <taxon>Planctomycetia</taxon>
        <taxon>Planctomycetales</taxon>
        <taxon>Planctomycetaceae</taxon>
        <taxon>Alienimonas</taxon>
    </lineage>
</organism>